<dbReference type="EMBL" id="CAJNOJ010000122">
    <property type="protein sequence ID" value="CAF1155124.1"/>
    <property type="molecule type" value="Genomic_DNA"/>
</dbReference>
<keyword evidence="2" id="KW-0547">Nucleotide-binding</keyword>
<feature type="domain" description="RING-type" evidence="8">
    <location>
        <begin position="6"/>
        <end position="49"/>
    </location>
</feature>
<evidence type="ECO:0000313" key="10">
    <source>
        <dbReference type="EMBL" id="CAF1155124.1"/>
    </source>
</evidence>
<dbReference type="PROSITE" id="PS00108">
    <property type="entry name" value="PROTEIN_KINASE_ST"/>
    <property type="match status" value="1"/>
</dbReference>
<name>A0A813XZ98_ADIRI</name>
<dbReference type="SUPFAM" id="SSF57850">
    <property type="entry name" value="RING/U-box"/>
    <property type="match status" value="1"/>
</dbReference>
<dbReference type="SMART" id="SM00220">
    <property type="entry name" value="S_TKc"/>
    <property type="match status" value="1"/>
</dbReference>
<dbReference type="PANTHER" id="PTHR44329:SF298">
    <property type="entry name" value="MIXED LINEAGE KINASE DOMAIN-LIKE PROTEIN"/>
    <property type="match status" value="1"/>
</dbReference>
<keyword evidence="11" id="KW-1185">Reference proteome</keyword>
<evidence type="ECO:0000313" key="9">
    <source>
        <dbReference type="EMBL" id="CAF0874256.1"/>
    </source>
</evidence>
<keyword evidence="4" id="KW-0862">Zinc</keyword>
<dbReference type="SUPFAM" id="SSF53335">
    <property type="entry name" value="S-adenosyl-L-methionine-dependent methyltransferases"/>
    <property type="match status" value="1"/>
</dbReference>
<dbReference type="OrthoDB" id="4062651at2759"/>
<evidence type="ECO:0000259" key="8">
    <source>
        <dbReference type="PROSITE" id="PS50089"/>
    </source>
</evidence>
<dbReference type="InterPro" id="IPR051681">
    <property type="entry name" value="Ser/Thr_Kinases-Pseudokinases"/>
</dbReference>
<comment type="caution">
    <text evidence="9">The sequence shown here is derived from an EMBL/GenBank/DDBJ whole genome shotgun (WGS) entry which is preliminary data.</text>
</comment>
<keyword evidence="1" id="KW-0479">Metal-binding</keyword>
<dbReference type="InterPro" id="IPR001841">
    <property type="entry name" value="Znf_RING"/>
</dbReference>
<dbReference type="PANTHER" id="PTHR44329">
    <property type="entry name" value="SERINE/THREONINE-PROTEIN KINASE TNNI3K-RELATED"/>
    <property type="match status" value="1"/>
</dbReference>
<evidence type="ECO:0000256" key="6">
    <source>
        <dbReference type="PROSITE-ProRule" id="PRU00175"/>
    </source>
</evidence>
<dbReference type="AlphaFoldDB" id="A0A813XZ98"/>
<reference evidence="9" key="1">
    <citation type="submission" date="2021-02" db="EMBL/GenBank/DDBJ databases">
        <authorList>
            <person name="Nowell W R."/>
        </authorList>
    </citation>
    <scope>NUCLEOTIDE SEQUENCE</scope>
</reference>
<dbReference type="PROSITE" id="PS50089">
    <property type="entry name" value="ZF_RING_2"/>
    <property type="match status" value="1"/>
</dbReference>
<dbReference type="InterPro" id="IPR011009">
    <property type="entry name" value="Kinase-like_dom_sf"/>
</dbReference>
<dbReference type="Proteomes" id="UP000663852">
    <property type="component" value="Unassembled WGS sequence"/>
</dbReference>
<dbReference type="Pfam" id="PF00069">
    <property type="entry name" value="Pkinase"/>
    <property type="match status" value="1"/>
</dbReference>
<dbReference type="GO" id="GO:0005524">
    <property type="term" value="F:ATP binding"/>
    <property type="evidence" value="ECO:0007669"/>
    <property type="project" value="UniProtKB-KW"/>
</dbReference>
<accession>A0A813XZ98</accession>
<feature type="domain" description="Protein kinase" evidence="7">
    <location>
        <begin position="85"/>
        <end position="346"/>
    </location>
</feature>
<proteinExistence type="predicted"/>
<protein>
    <submittedName>
        <fullName evidence="9">Uncharacterized protein</fullName>
    </submittedName>
</protein>
<dbReference type="InterPro" id="IPR027370">
    <property type="entry name" value="Znf-RING_euk"/>
</dbReference>
<keyword evidence="5" id="KW-0067">ATP-binding</keyword>
<dbReference type="GO" id="GO:0008270">
    <property type="term" value="F:zinc ion binding"/>
    <property type="evidence" value="ECO:0007669"/>
    <property type="project" value="UniProtKB-KW"/>
</dbReference>
<dbReference type="InterPro" id="IPR013083">
    <property type="entry name" value="Znf_RING/FYVE/PHD"/>
</dbReference>
<dbReference type="Pfam" id="PF13445">
    <property type="entry name" value="zf-RING_UBOX"/>
    <property type="match status" value="1"/>
</dbReference>
<gene>
    <name evidence="10" type="ORF">EDS130_LOCUS22825</name>
    <name evidence="9" type="ORF">XAT740_LOCUS6655</name>
</gene>
<dbReference type="Gene3D" id="3.30.200.20">
    <property type="entry name" value="Phosphorylase Kinase, domain 1"/>
    <property type="match status" value="1"/>
</dbReference>
<evidence type="ECO:0000256" key="5">
    <source>
        <dbReference type="ARBA" id="ARBA00022840"/>
    </source>
</evidence>
<evidence type="ECO:0000256" key="1">
    <source>
        <dbReference type="ARBA" id="ARBA00022723"/>
    </source>
</evidence>
<evidence type="ECO:0000256" key="3">
    <source>
        <dbReference type="ARBA" id="ARBA00022771"/>
    </source>
</evidence>
<evidence type="ECO:0000256" key="2">
    <source>
        <dbReference type="ARBA" id="ARBA00022741"/>
    </source>
</evidence>
<dbReference type="SUPFAM" id="SSF56112">
    <property type="entry name" value="Protein kinase-like (PK-like)"/>
    <property type="match status" value="1"/>
</dbReference>
<dbReference type="EMBL" id="CAJNOR010000304">
    <property type="protein sequence ID" value="CAF0874256.1"/>
    <property type="molecule type" value="Genomic_DNA"/>
</dbReference>
<organism evidence="9 11">
    <name type="scientific">Adineta ricciae</name>
    <name type="common">Rotifer</name>
    <dbReference type="NCBI Taxonomy" id="249248"/>
    <lineage>
        <taxon>Eukaryota</taxon>
        <taxon>Metazoa</taxon>
        <taxon>Spiralia</taxon>
        <taxon>Gnathifera</taxon>
        <taxon>Rotifera</taxon>
        <taxon>Eurotatoria</taxon>
        <taxon>Bdelloidea</taxon>
        <taxon>Adinetida</taxon>
        <taxon>Adinetidae</taxon>
        <taxon>Adineta</taxon>
    </lineage>
</organism>
<sequence length="632" mass="71398">MDRLQCPICFEDFSKEKKPMIICANGHSMCQECFNGIKSLSNPECSICREGLLSVSIVNRDVLNLIDAIYEIMAAIPVIKDEELTIESKPFGFGGSADVFRAQWQRQTVVVKRLRTGTNDPKQLEQLKGEISIHVGLRHPCIISLYGYTRSGNGKELVMEYAERGSLNNNWKDADEIQLINWALDIVDGLQYLHSRKISHRDLKPENILITKDNRAKLSDFGMARVLATIQHNTAGSGTPKYTAPELFDAETKYGSEVDIYSLALILYEMFSKKIAFENLTPSQLIFAVCMKKQRPGFDSTFPIKLREKIEPGWSHEPADRCKLNDFLQVLLQMKDPSSIRQHSAIAETTGVTMLEQAHHVQKKLLDYSPIIEMQWATQTVQIKSLIENMVKEMRQSSSFSKIFPDTIINATLQVPKHLFVDMKVFKSITKISDDNQCLAKIYQYKEALRASQEQNISSTEITCTQLSLIPLNSGDRVLFLGAKAGYIQTIAAQTVGFQGQVWICSQDEQGLQHIGNVLKDHVPAILKQIITCVLVKNVQNTNDVKQALEKHIKPAEDYFNVIHVCGAIPQDSLETFEKLLKIEGQLLAPINIDENNQKFTILHKTRDHGTGQTKLNKRILHDWGIIFAPVL</sequence>
<dbReference type="Gene3D" id="3.40.50.150">
    <property type="entry name" value="Vaccinia Virus protein VP39"/>
    <property type="match status" value="1"/>
</dbReference>
<dbReference type="GO" id="GO:0004674">
    <property type="term" value="F:protein serine/threonine kinase activity"/>
    <property type="evidence" value="ECO:0007669"/>
    <property type="project" value="TreeGrafter"/>
</dbReference>
<keyword evidence="3 6" id="KW-0863">Zinc-finger</keyword>
<dbReference type="Gene3D" id="3.30.40.10">
    <property type="entry name" value="Zinc/RING finger domain, C3HC4 (zinc finger)"/>
    <property type="match status" value="1"/>
</dbReference>
<dbReference type="InterPro" id="IPR008271">
    <property type="entry name" value="Ser/Thr_kinase_AS"/>
</dbReference>
<dbReference type="InterPro" id="IPR000719">
    <property type="entry name" value="Prot_kinase_dom"/>
</dbReference>
<evidence type="ECO:0000313" key="11">
    <source>
        <dbReference type="Proteomes" id="UP000663828"/>
    </source>
</evidence>
<evidence type="ECO:0000256" key="4">
    <source>
        <dbReference type="ARBA" id="ARBA00022833"/>
    </source>
</evidence>
<dbReference type="PROSITE" id="PS50011">
    <property type="entry name" value="PROTEIN_KINASE_DOM"/>
    <property type="match status" value="1"/>
</dbReference>
<evidence type="ECO:0000259" key="7">
    <source>
        <dbReference type="PROSITE" id="PS50011"/>
    </source>
</evidence>
<dbReference type="Gene3D" id="1.10.510.10">
    <property type="entry name" value="Transferase(Phosphotransferase) domain 1"/>
    <property type="match status" value="1"/>
</dbReference>
<dbReference type="Proteomes" id="UP000663828">
    <property type="component" value="Unassembled WGS sequence"/>
</dbReference>
<dbReference type="Pfam" id="PF01135">
    <property type="entry name" value="PCMT"/>
    <property type="match status" value="1"/>
</dbReference>
<dbReference type="InterPro" id="IPR029063">
    <property type="entry name" value="SAM-dependent_MTases_sf"/>
</dbReference>